<comment type="catalytic activity">
    <reaction evidence="8 10">
        <text>oxaloacetate + H(+) = pyruvate + CO2</text>
        <dbReference type="Rhea" id="RHEA:15641"/>
        <dbReference type="ChEBI" id="CHEBI:15361"/>
        <dbReference type="ChEBI" id="CHEBI:15378"/>
        <dbReference type="ChEBI" id="CHEBI:16452"/>
        <dbReference type="ChEBI" id="CHEBI:16526"/>
        <dbReference type="EC" id="4.1.1.112"/>
    </reaction>
</comment>
<dbReference type="GO" id="GO:0047443">
    <property type="term" value="F:4-hydroxy-4-methyl-2-oxoglutarate aldolase activity"/>
    <property type="evidence" value="ECO:0007669"/>
    <property type="project" value="UniProtKB-EC"/>
</dbReference>
<dbReference type="GO" id="GO:0008948">
    <property type="term" value="F:oxaloacetate decarboxylase activity"/>
    <property type="evidence" value="ECO:0007669"/>
    <property type="project" value="UniProtKB-EC"/>
</dbReference>
<dbReference type="RefSeq" id="WP_207326075.1">
    <property type="nucleotide sequence ID" value="NZ_CP071504.1"/>
</dbReference>
<protein>
    <recommendedName>
        <fullName evidence="10">4-hydroxy-4-methyl-2-oxoglutarate aldolase</fullName>
        <shortName evidence="10">HMG aldolase</shortName>
        <ecNumber evidence="10">4.1.1.112</ecNumber>
        <ecNumber evidence="10">4.1.3.17</ecNumber>
    </recommendedName>
    <alternativeName>
        <fullName evidence="10">Oxaloacetate decarboxylase</fullName>
    </alternativeName>
</protein>
<keyword evidence="12" id="KW-1185">Reference proteome</keyword>
<keyword evidence="6 10" id="KW-0456">Lyase</keyword>
<evidence type="ECO:0000256" key="7">
    <source>
        <dbReference type="ARBA" id="ARBA00025046"/>
    </source>
</evidence>
<dbReference type="GO" id="GO:0008428">
    <property type="term" value="F:ribonuclease inhibitor activity"/>
    <property type="evidence" value="ECO:0007669"/>
    <property type="project" value="InterPro"/>
</dbReference>
<keyword evidence="9" id="KW-0460">Magnesium</keyword>
<keyword evidence="5 9" id="KW-0479">Metal-binding</keyword>
<dbReference type="GO" id="GO:0046872">
    <property type="term" value="F:metal ion binding"/>
    <property type="evidence" value="ECO:0007669"/>
    <property type="project" value="UniProtKB-KW"/>
</dbReference>
<dbReference type="NCBIfam" id="NF009134">
    <property type="entry name" value="PRK12487.1"/>
    <property type="match status" value="1"/>
</dbReference>
<evidence type="ECO:0000256" key="10">
    <source>
        <dbReference type="RuleBase" id="RU004338"/>
    </source>
</evidence>
<evidence type="ECO:0000256" key="9">
    <source>
        <dbReference type="PIRSR" id="PIRSR605493-1"/>
    </source>
</evidence>
<evidence type="ECO:0000256" key="4">
    <source>
        <dbReference type="ARBA" id="ARBA00011233"/>
    </source>
</evidence>
<dbReference type="NCBIfam" id="TIGR01935">
    <property type="entry name" value="NOT-MenG"/>
    <property type="match status" value="1"/>
</dbReference>
<dbReference type="PANTHER" id="PTHR33254:SF4">
    <property type="entry name" value="4-HYDROXY-4-METHYL-2-OXOGLUTARATE ALDOLASE 3-RELATED"/>
    <property type="match status" value="1"/>
</dbReference>
<evidence type="ECO:0000256" key="2">
    <source>
        <dbReference type="ARBA" id="ARBA00001968"/>
    </source>
</evidence>
<evidence type="ECO:0000256" key="5">
    <source>
        <dbReference type="ARBA" id="ARBA00022723"/>
    </source>
</evidence>
<feature type="binding site" evidence="9">
    <location>
        <begin position="75"/>
        <end position="78"/>
    </location>
    <ligand>
        <name>substrate</name>
    </ligand>
</feature>
<comment type="subunit">
    <text evidence="4 10">Homotrimer.</text>
</comment>
<name>A0A974XQI3_9GAMM</name>
<evidence type="ECO:0000256" key="1">
    <source>
        <dbReference type="ARBA" id="ARBA00001342"/>
    </source>
</evidence>
<dbReference type="GO" id="GO:0051252">
    <property type="term" value="P:regulation of RNA metabolic process"/>
    <property type="evidence" value="ECO:0007669"/>
    <property type="project" value="InterPro"/>
</dbReference>
<feature type="binding site" evidence="9">
    <location>
        <position position="97"/>
    </location>
    <ligand>
        <name>substrate</name>
    </ligand>
</feature>
<proteinExistence type="inferred from homology"/>
<organism evidence="11 12">
    <name type="scientific">Shewanella cyperi</name>
    <dbReference type="NCBI Taxonomy" id="2814292"/>
    <lineage>
        <taxon>Bacteria</taxon>
        <taxon>Pseudomonadati</taxon>
        <taxon>Pseudomonadota</taxon>
        <taxon>Gammaproteobacteria</taxon>
        <taxon>Alteromonadales</taxon>
        <taxon>Shewanellaceae</taxon>
        <taxon>Shewanella</taxon>
    </lineage>
</organism>
<evidence type="ECO:0000313" key="12">
    <source>
        <dbReference type="Proteomes" id="UP000663281"/>
    </source>
</evidence>
<feature type="binding site" evidence="9">
    <location>
        <position position="98"/>
    </location>
    <ligand>
        <name>Mg(2+)</name>
        <dbReference type="ChEBI" id="CHEBI:18420"/>
    </ligand>
</feature>
<evidence type="ECO:0000313" key="11">
    <source>
        <dbReference type="EMBL" id="QSX31573.1"/>
    </source>
</evidence>
<dbReference type="InterPro" id="IPR010203">
    <property type="entry name" value="RraA"/>
</dbReference>
<dbReference type="Proteomes" id="UP000663281">
    <property type="component" value="Chromosome"/>
</dbReference>
<reference evidence="11 12" key="1">
    <citation type="submission" date="2021-03" db="EMBL/GenBank/DDBJ databases">
        <title>Novel species identification of genus Shewanella.</title>
        <authorList>
            <person name="Liu G."/>
            <person name="Zhang Q."/>
        </authorList>
    </citation>
    <scope>NUCLEOTIDE SEQUENCE [LARGE SCALE GENOMIC DNA]</scope>
    <source>
        <strain evidence="11 12">FJAT-53726</strain>
    </source>
</reference>
<sequence>MLDLLPDLFDSFPDELTLLPAAWQHFGCPSPFWGEIVTVRCFEDNSRVKELLATPGQGKVLLVDGGASLKRALLGDMIAESAQNNGWAGVIIYGAVRDVATLRTLSLGIKALGVVPIKTDRRGLGETDVVLDIAGVAIEPGWYLYADENGVAVSRELLSITGA</sequence>
<accession>A0A974XQI3</accession>
<dbReference type="Gene3D" id="3.50.30.40">
    <property type="entry name" value="Ribonuclease E inhibitor RraA/RraA-like"/>
    <property type="match status" value="1"/>
</dbReference>
<dbReference type="EMBL" id="CP071504">
    <property type="protein sequence ID" value="QSX31573.1"/>
    <property type="molecule type" value="Genomic_DNA"/>
</dbReference>
<dbReference type="InterPro" id="IPR036704">
    <property type="entry name" value="RraA/RraA-like_sf"/>
</dbReference>
<dbReference type="KEGG" id="scyp:JYB88_08140"/>
<comment type="function">
    <text evidence="7 10">Catalyzes the aldol cleavage of 4-hydroxy-4-methyl-2-oxoglutarate (HMG) into 2 molecules of pyruvate. Also contains a secondary oxaloacetate (OAA) decarboxylase activity due to the common pyruvate enolate transition state formed following C-C bond cleavage in the retro-aldol and decarboxylation reactions.</text>
</comment>
<comment type="similarity">
    <text evidence="3 10">Belongs to the class II aldolase/RraA-like family.</text>
</comment>
<dbReference type="EC" id="4.1.1.112" evidence="10"/>
<comment type="cofactor">
    <cofactor evidence="2 10">
        <name>a divalent metal cation</name>
        <dbReference type="ChEBI" id="CHEBI:60240"/>
    </cofactor>
</comment>
<dbReference type="NCBIfam" id="NF006875">
    <property type="entry name" value="PRK09372.1"/>
    <property type="match status" value="1"/>
</dbReference>
<dbReference type="AlphaFoldDB" id="A0A974XQI3"/>
<evidence type="ECO:0000256" key="6">
    <source>
        <dbReference type="ARBA" id="ARBA00023239"/>
    </source>
</evidence>
<dbReference type="Pfam" id="PF03737">
    <property type="entry name" value="RraA-like"/>
    <property type="match status" value="1"/>
</dbReference>
<dbReference type="EC" id="4.1.3.17" evidence="10"/>
<dbReference type="SUPFAM" id="SSF89562">
    <property type="entry name" value="RraA-like"/>
    <property type="match status" value="1"/>
</dbReference>
<evidence type="ECO:0000256" key="3">
    <source>
        <dbReference type="ARBA" id="ARBA00008621"/>
    </source>
</evidence>
<comment type="cofactor">
    <cofactor evidence="9">
        <name>Mg(2+)</name>
        <dbReference type="ChEBI" id="CHEBI:18420"/>
    </cofactor>
</comment>
<dbReference type="PANTHER" id="PTHR33254">
    <property type="entry name" value="4-HYDROXY-4-METHYL-2-OXOGLUTARATE ALDOLASE 3-RELATED"/>
    <property type="match status" value="1"/>
</dbReference>
<evidence type="ECO:0000256" key="8">
    <source>
        <dbReference type="ARBA" id="ARBA00047973"/>
    </source>
</evidence>
<gene>
    <name evidence="11" type="ORF">JYB88_08140</name>
</gene>
<dbReference type="InterPro" id="IPR005493">
    <property type="entry name" value="RraA/RraA-like"/>
</dbReference>
<comment type="catalytic activity">
    <reaction evidence="1 10">
        <text>4-hydroxy-4-methyl-2-oxoglutarate = 2 pyruvate</text>
        <dbReference type="Rhea" id="RHEA:22748"/>
        <dbReference type="ChEBI" id="CHEBI:15361"/>
        <dbReference type="ChEBI" id="CHEBI:58276"/>
        <dbReference type="EC" id="4.1.3.17"/>
    </reaction>
</comment>
<dbReference type="CDD" id="cd16841">
    <property type="entry name" value="RraA_family"/>
    <property type="match status" value="1"/>
</dbReference>